<dbReference type="InterPro" id="IPR027417">
    <property type="entry name" value="P-loop_NTPase"/>
</dbReference>
<reference evidence="1" key="1">
    <citation type="submission" date="2023-06" db="EMBL/GenBank/DDBJ databases">
        <title>Survivors Of The Sea: Transcriptome response of Skeletonema marinoi to long-term dormancy.</title>
        <authorList>
            <person name="Pinder M.I.M."/>
            <person name="Kourtchenko O."/>
            <person name="Robertson E.K."/>
            <person name="Larsson T."/>
            <person name="Maumus F."/>
            <person name="Osuna-Cruz C.M."/>
            <person name="Vancaester E."/>
            <person name="Stenow R."/>
            <person name="Vandepoele K."/>
            <person name="Ploug H."/>
            <person name="Bruchert V."/>
            <person name="Godhe A."/>
            <person name="Topel M."/>
        </authorList>
    </citation>
    <scope>NUCLEOTIDE SEQUENCE</scope>
    <source>
        <strain evidence="1">R05AC</strain>
    </source>
</reference>
<organism evidence="1 2">
    <name type="scientific">Skeletonema marinoi</name>
    <dbReference type="NCBI Taxonomy" id="267567"/>
    <lineage>
        <taxon>Eukaryota</taxon>
        <taxon>Sar</taxon>
        <taxon>Stramenopiles</taxon>
        <taxon>Ochrophyta</taxon>
        <taxon>Bacillariophyta</taxon>
        <taxon>Coscinodiscophyceae</taxon>
        <taxon>Thalassiosirophycidae</taxon>
        <taxon>Thalassiosirales</taxon>
        <taxon>Skeletonemataceae</taxon>
        <taxon>Skeletonema</taxon>
        <taxon>Skeletonema marinoi-dohrnii complex</taxon>
    </lineage>
</organism>
<evidence type="ECO:0000313" key="2">
    <source>
        <dbReference type="Proteomes" id="UP001224775"/>
    </source>
</evidence>
<dbReference type="AlphaFoldDB" id="A0AAD8Y987"/>
<dbReference type="Gene3D" id="3.40.50.300">
    <property type="entry name" value="P-loop containing nucleotide triphosphate hydrolases"/>
    <property type="match status" value="1"/>
</dbReference>
<accession>A0AAD8Y987</accession>
<name>A0AAD8Y987_9STRA</name>
<dbReference type="Proteomes" id="UP001224775">
    <property type="component" value="Unassembled WGS sequence"/>
</dbReference>
<keyword evidence="2" id="KW-1185">Reference proteome</keyword>
<comment type="caution">
    <text evidence="1">The sequence shown here is derived from an EMBL/GenBank/DDBJ whole genome shotgun (WGS) entry which is preliminary data.</text>
</comment>
<dbReference type="EMBL" id="JATAAI010000013">
    <property type="protein sequence ID" value="KAK1741307.1"/>
    <property type="molecule type" value="Genomic_DNA"/>
</dbReference>
<protein>
    <recommendedName>
        <fullName evidence="3">Zeta toxin domain-containing protein</fullName>
    </recommendedName>
</protein>
<dbReference type="SUPFAM" id="SSF52540">
    <property type="entry name" value="P-loop containing nucleoside triphosphate hydrolases"/>
    <property type="match status" value="1"/>
</dbReference>
<sequence length="356" mass="40033">MTMESLKQLWDEWVLSLKNKKGASGGSGSIKSAQIVYVFGPPGTGKTHHLHRSTCQSFTGDYMTVMHDYHHVDGDIPLKHMCLVPEYKEMAEQMFLEGDWAPHFTELARLTLEGAKDNDKVVISHATDKNDQRDHVIKKLIEGGASEDKITIVQLTIDPKVKARGLYHRTARMAEQSGMTITECCKAFMEFEGEMTEERYIDMCLEAEAENEDFFEVHPKAIMVDISGRDVTHFDNVDKALGLTRSTELPYESICAKVKPIDEARDKIVMESGFMEAFAEILAKAEAQAQKSSLAIEEEGEDEKKAEVMKKRRSTLLKCEVSMRGLSSRALSLRDTSEGVEARRKSLIATGKIFEE</sequence>
<proteinExistence type="predicted"/>
<evidence type="ECO:0008006" key="3">
    <source>
        <dbReference type="Google" id="ProtNLM"/>
    </source>
</evidence>
<evidence type="ECO:0000313" key="1">
    <source>
        <dbReference type="EMBL" id="KAK1741307.1"/>
    </source>
</evidence>
<gene>
    <name evidence="1" type="ORF">QTG54_007785</name>
</gene>